<reference evidence="3 4" key="1">
    <citation type="journal article" date="2019" name="ACS Chem. Biol.">
        <title>Identification and Mobilization of a Cryptic Antibiotic Biosynthesis Gene Locus from a Human-Pathogenic Nocardia Isolate.</title>
        <authorList>
            <person name="Herisse M."/>
            <person name="Ishida K."/>
            <person name="Porter J.L."/>
            <person name="Howden B."/>
            <person name="Hertweck C."/>
            <person name="Stinear T.P."/>
            <person name="Pidot S.J."/>
        </authorList>
    </citation>
    <scope>NUCLEOTIDE SEQUENCE [LARGE SCALE GENOMIC DNA]</scope>
    <source>
        <strain evidence="3 4">AUSMDU00024985</strain>
    </source>
</reference>
<feature type="domain" description="Methyltransferase type 11" evidence="2">
    <location>
        <begin position="75"/>
        <end position="169"/>
    </location>
</feature>
<dbReference type="EMBL" id="CP046171">
    <property type="protein sequence ID" value="QIS03826.1"/>
    <property type="molecule type" value="Genomic_DNA"/>
</dbReference>
<dbReference type="CDD" id="cd02440">
    <property type="entry name" value="AdoMet_MTases"/>
    <property type="match status" value="1"/>
</dbReference>
<dbReference type="InterPro" id="IPR013216">
    <property type="entry name" value="Methyltransf_11"/>
</dbReference>
<dbReference type="GO" id="GO:0008757">
    <property type="term" value="F:S-adenosylmethionine-dependent methyltransferase activity"/>
    <property type="evidence" value="ECO:0007669"/>
    <property type="project" value="InterPro"/>
</dbReference>
<accession>A0A6G9XSF0</accession>
<feature type="region of interest" description="Disordered" evidence="1">
    <location>
        <begin position="1"/>
        <end position="21"/>
    </location>
</feature>
<keyword evidence="3" id="KW-0489">Methyltransferase</keyword>
<gene>
    <name evidence="3" type="ORF">F5X71_17185</name>
</gene>
<protein>
    <submittedName>
        <fullName evidence="3">Methyltransferase domain-containing protein</fullName>
    </submittedName>
</protein>
<evidence type="ECO:0000256" key="1">
    <source>
        <dbReference type="SAM" id="MobiDB-lite"/>
    </source>
</evidence>
<dbReference type="Gene3D" id="3.40.50.150">
    <property type="entry name" value="Vaccinia Virus protein VP39"/>
    <property type="match status" value="1"/>
</dbReference>
<dbReference type="PANTHER" id="PTHR43591">
    <property type="entry name" value="METHYLTRANSFERASE"/>
    <property type="match status" value="1"/>
</dbReference>
<dbReference type="PANTHER" id="PTHR43591:SF24">
    <property type="entry name" value="2-METHOXY-6-POLYPRENYL-1,4-BENZOQUINOL METHYLASE, MITOCHONDRIAL"/>
    <property type="match status" value="1"/>
</dbReference>
<dbReference type="GO" id="GO:0032259">
    <property type="term" value="P:methylation"/>
    <property type="evidence" value="ECO:0007669"/>
    <property type="project" value="UniProtKB-KW"/>
</dbReference>
<keyword evidence="3" id="KW-0808">Transferase</keyword>
<evidence type="ECO:0000313" key="4">
    <source>
        <dbReference type="Proteomes" id="UP000501705"/>
    </source>
</evidence>
<dbReference type="Pfam" id="PF08241">
    <property type="entry name" value="Methyltransf_11"/>
    <property type="match status" value="1"/>
</dbReference>
<evidence type="ECO:0000313" key="3">
    <source>
        <dbReference type="EMBL" id="QIS03826.1"/>
    </source>
</evidence>
<name>A0A6G9XSF0_NOCBR</name>
<dbReference type="AlphaFoldDB" id="A0A6G9XSF0"/>
<dbReference type="SUPFAM" id="SSF53335">
    <property type="entry name" value="S-adenosyl-L-methionine-dependent methyltransferases"/>
    <property type="match status" value="1"/>
</dbReference>
<proteinExistence type="predicted"/>
<sequence>MNFPAVHELPEAGAMGSREHIRRRTVTGADYRDQVSLNQSRFAEIAQSYAGGQARRLDGELLAEIIRPLGVEHVLDVATGTAAAAAVVAKSGVRKRIVGVDSSAAMLRQARASGVDSVQLVVGLVEELPFADGAFDLVTCTRALHHIKRPELAVAEMARVVRPGGHVVVADNVTGYTGELHERVEEIQRMRDPGHSSTLTEEELVELLRGNALEVVECHRTSSLRPLDQWLEDGGTDQVAAAEIRRRLAALGPAGEVEFGSGFVRDDGVVVGLRQAMSWIRADRSNAL</sequence>
<dbReference type="InterPro" id="IPR029063">
    <property type="entry name" value="SAM-dependent_MTases_sf"/>
</dbReference>
<dbReference type="Proteomes" id="UP000501705">
    <property type="component" value="Chromosome"/>
</dbReference>
<evidence type="ECO:0000259" key="2">
    <source>
        <dbReference type="Pfam" id="PF08241"/>
    </source>
</evidence>
<organism evidence="3 4">
    <name type="scientific">Nocardia brasiliensis</name>
    <dbReference type="NCBI Taxonomy" id="37326"/>
    <lineage>
        <taxon>Bacteria</taxon>
        <taxon>Bacillati</taxon>
        <taxon>Actinomycetota</taxon>
        <taxon>Actinomycetes</taxon>
        <taxon>Mycobacteriales</taxon>
        <taxon>Nocardiaceae</taxon>
        <taxon>Nocardia</taxon>
    </lineage>
</organism>